<comment type="caution">
    <text evidence="1">The sequence shown here is derived from an EMBL/GenBank/DDBJ whole genome shotgun (WGS) entry which is preliminary data.</text>
</comment>
<dbReference type="KEGG" id="salo:EF888_17240"/>
<accession>A0A316G917</accession>
<evidence type="ECO:0000313" key="2">
    <source>
        <dbReference type="Proteomes" id="UP000245390"/>
    </source>
</evidence>
<reference evidence="1 2" key="1">
    <citation type="submission" date="2018-05" db="EMBL/GenBank/DDBJ databases">
        <title>Genomic Encyclopedia of Type Strains, Phase IV (KMG-IV): sequencing the most valuable type-strain genomes for metagenomic binning, comparative biology and taxonomic classification.</title>
        <authorList>
            <person name="Goeker M."/>
        </authorList>
    </citation>
    <scope>NUCLEOTIDE SEQUENCE [LARGE SCALE GENOMIC DNA]</scope>
    <source>
        <strain evidence="1 2">DSM 103371</strain>
    </source>
</reference>
<dbReference type="OrthoDB" id="7647819at2"/>
<dbReference type="Proteomes" id="UP000245390">
    <property type="component" value="Unassembled WGS sequence"/>
</dbReference>
<organism evidence="1 2">
    <name type="scientific">Silicimonas algicola</name>
    <dbReference type="NCBI Taxonomy" id="1826607"/>
    <lineage>
        <taxon>Bacteria</taxon>
        <taxon>Pseudomonadati</taxon>
        <taxon>Pseudomonadota</taxon>
        <taxon>Alphaproteobacteria</taxon>
        <taxon>Rhodobacterales</taxon>
        <taxon>Paracoccaceae</taxon>
    </lineage>
</organism>
<protein>
    <recommendedName>
        <fullName evidence="3">Dynamin family protein</fullName>
    </recommendedName>
</protein>
<dbReference type="InterPro" id="IPR027417">
    <property type="entry name" value="P-loop_NTPase"/>
</dbReference>
<dbReference type="Gene3D" id="3.40.50.300">
    <property type="entry name" value="P-loop containing nucleotide triphosphate hydrolases"/>
    <property type="match status" value="1"/>
</dbReference>
<evidence type="ECO:0008006" key="3">
    <source>
        <dbReference type="Google" id="ProtNLM"/>
    </source>
</evidence>
<sequence length="427" mass="45727">MKDNGNDDRVIDRLRWALEGDRLPANAKDYATHLVNRLSQPVRVSVLGLPGSGKSELVNMFAGHRVLPKNAALPTTELVWGPTEAITLTSSTGIVSRIDGIDFDQVARSRAAFLKVELPIEILKRINMLEVVTDGGREDIESAVDWAVRRTDIALWCTQGFGAAERAVWRRVPDGLKDHAFLILSKADVLSAEKLLSARVTELESVVAEEFHSMFAVATLQALRAHGASGVDESMFHASGGAALRAELLRHAERGRRADLDSAHMFLARYQVPEAVAAPEAAEATEPAPSPVANAREAPAPVAAPVSKPAAPVAVETPKPVANAALFTEAVRFLKRRGEGLAGIAADLGEGNAKDLVDSCVDVVEHLTDLFAQDETGCAAADAFMDELAEASDMMILMQVEDGDGPAADAVTLLLQLRRDLEMQLAA</sequence>
<keyword evidence="2" id="KW-1185">Reference proteome</keyword>
<evidence type="ECO:0000313" key="1">
    <source>
        <dbReference type="EMBL" id="PWK56210.1"/>
    </source>
</evidence>
<proteinExistence type="predicted"/>
<gene>
    <name evidence="1" type="ORF">C8D95_105277</name>
</gene>
<dbReference type="EMBL" id="QGGV01000005">
    <property type="protein sequence ID" value="PWK56210.1"/>
    <property type="molecule type" value="Genomic_DNA"/>
</dbReference>
<dbReference type="RefSeq" id="WP_109759626.1">
    <property type="nucleotide sequence ID" value="NZ_CP034588.1"/>
</dbReference>
<dbReference type="SUPFAM" id="SSF52540">
    <property type="entry name" value="P-loop containing nucleoside triphosphate hydrolases"/>
    <property type="match status" value="1"/>
</dbReference>
<name>A0A316G917_9RHOB</name>
<dbReference type="AlphaFoldDB" id="A0A316G917"/>